<dbReference type="Proteomes" id="UP000029093">
    <property type="component" value="Unassembled WGS sequence"/>
</dbReference>
<dbReference type="RefSeq" id="WP_026502488.1">
    <property type="nucleotide sequence ID" value="NZ_JGYQ01000007.1"/>
</dbReference>
<dbReference type="AlphaFoldDB" id="A0A086ZNW7"/>
<gene>
    <name evidence="1" type="ORF">BBOU_0345</name>
</gene>
<dbReference type="EMBL" id="JGYQ01000007">
    <property type="protein sequence ID" value="KFI48217.1"/>
    <property type="molecule type" value="Genomic_DNA"/>
</dbReference>
<proteinExistence type="predicted"/>
<protein>
    <submittedName>
        <fullName evidence="1">Uncharacterized protein</fullName>
    </submittedName>
</protein>
<name>A0A086ZNW7_9BIFI</name>
<keyword evidence="2" id="KW-1185">Reference proteome</keyword>
<accession>A0A086ZNW7</accession>
<sequence>MSNIRFVLNRGNVERQLLHNKALLDNVQAQVERAAAGDPRITVYRNDDARHGNVVATAPVALEAKHGTLTRILGQVSV</sequence>
<evidence type="ECO:0000313" key="1">
    <source>
        <dbReference type="EMBL" id="KFI48217.1"/>
    </source>
</evidence>
<organism evidence="1 2">
    <name type="scientific">Bifidobacterium boum</name>
    <dbReference type="NCBI Taxonomy" id="78343"/>
    <lineage>
        <taxon>Bacteria</taxon>
        <taxon>Bacillati</taxon>
        <taxon>Actinomycetota</taxon>
        <taxon>Actinomycetes</taxon>
        <taxon>Bifidobacteriales</taxon>
        <taxon>Bifidobacteriaceae</taxon>
        <taxon>Bifidobacterium</taxon>
    </lineage>
</organism>
<evidence type="ECO:0000313" key="2">
    <source>
        <dbReference type="Proteomes" id="UP000029093"/>
    </source>
</evidence>
<reference evidence="1 2" key="1">
    <citation type="submission" date="2014-03" db="EMBL/GenBank/DDBJ databases">
        <title>Genomics of Bifidobacteria.</title>
        <authorList>
            <person name="Ventura M."/>
            <person name="Milani C."/>
            <person name="Lugli G.A."/>
        </authorList>
    </citation>
    <scope>NUCLEOTIDE SEQUENCE [LARGE SCALE GENOMIC DNA]</scope>
    <source>
        <strain evidence="1 2">LMG 10736</strain>
    </source>
</reference>
<dbReference type="GeneID" id="303203541"/>
<comment type="caution">
    <text evidence="1">The sequence shown here is derived from an EMBL/GenBank/DDBJ whole genome shotgun (WGS) entry which is preliminary data.</text>
</comment>